<dbReference type="Gene3D" id="3.50.50.60">
    <property type="entry name" value="FAD/NAD(P)-binding domain"/>
    <property type="match status" value="2"/>
</dbReference>
<keyword evidence="1" id="KW-0285">Flavoprotein</keyword>
<dbReference type="SUPFAM" id="SSF51905">
    <property type="entry name" value="FAD/NAD(P)-binding domain"/>
    <property type="match status" value="1"/>
</dbReference>
<dbReference type="RefSeq" id="WP_140701082.1">
    <property type="nucleotide sequence ID" value="NZ_VFSY01000024.1"/>
</dbReference>
<dbReference type="EMBL" id="VFSY01000024">
    <property type="protein sequence ID" value="TPI01838.1"/>
    <property type="molecule type" value="Genomic_DNA"/>
</dbReference>
<dbReference type="InterPro" id="IPR023753">
    <property type="entry name" value="FAD/NAD-binding_dom"/>
</dbReference>
<dbReference type="PRINTS" id="PR00368">
    <property type="entry name" value="FADPNR"/>
</dbReference>
<comment type="caution">
    <text evidence="4">The sequence shown here is derived from an EMBL/GenBank/DDBJ whole genome shotgun (WGS) entry which is preliminary data.</text>
</comment>
<dbReference type="PRINTS" id="PR00469">
    <property type="entry name" value="PNDRDTASEII"/>
</dbReference>
<evidence type="ECO:0000313" key="5">
    <source>
        <dbReference type="Proteomes" id="UP000317904"/>
    </source>
</evidence>
<dbReference type="Proteomes" id="UP000317904">
    <property type="component" value="Unassembled WGS sequence"/>
</dbReference>
<evidence type="ECO:0000313" key="4">
    <source>
        <dbReference type="EMBL" id="TPI01838.1"/>
    </source>
</evidence>
<keyword evidence="2" id="KW-0560">Oxidoreductase</keyword>
<dbReference type="GO" id="GO:0016491">
    <property type="term" value="F:oxidoreductase activity"/>
    <property type="evidence" value="ECO:0007669"/>
    <property type="project" value="UniProtKB-KW"/>
</dbReference>
<sequence length="307" mass="34036">MQENKIYDVLIIGAGPAGLTAAVYLSRNGTDVAFIEGYMPGGKMAEQSKIENYPGFNLVSGIELSTRMLNQAKENGAQFIYGFVNNIETENELKKITLNNGNIYYSKFVIIATGMKNLVPKTVINIEKFRNKGVSYCVLCDGALYKNKECAIIGGGNSAFEEGAYLASMASKVYVFIRDGIIAEKRLVEDLKKLDNVEILENSEILELYGENELDGLKAKVNNEEKEFKEIKAVFPYIGFKPATEFLNKKNLLNERGFIIVNDEMETLENNIFAIGDVTVKSVRQITTATNDGTIAAKVINSRLSKK</sequence>
<dbReference type="AlphaFoldDB" id="A0A502M1U2"/>
<dbReference type="InterPro" id="IPR036188">
    <property type="entry name" value="FAD/NAD-bd_sf"/>
</dbReference>
<evidence type="ECO:0000259" key="3">
    <source>
        <dbReference type="Pfam" id="PF07992"/>
    </source>
</evidence>
<feature type="domain" description="FAD/NAD(P)-binding" evidence="3">
    <location>
        <begin position="7"/>
        <end position="293"/>
    </location>
</feature>
<dbReference type="PANTHER" id="PTHR48105">
    <property type="entry name" value="THIOREDOXIN REDUCTASE 1-RELATED-RELATED"/>
    <property type="match status" value="1"/>
</dbReference>
<gene>
    <name evidence="4" type="ORF">FJM01_01815</name>
</gene>
<reference evidence="4 5" key="1">
    <citation type="submission" date="2019-06" db="EMBL/GenBank/DDBJ databases">
        <title>A comparative genomics study of ostrich specific Mycoplasmas.</title>
        <authorList>
            <person name="Botes A."/>
            <person name="Nel T."/>
        </authorList>
    </citation>
    <scope>NUCLEOTIDE SEQUENCE [LARGE SCALE GENOMIC DNA]</scope>
    <source>
        <strain evidence="4 5">Ms01</strain>
    </source>
</reference>
<accession>A0A502M1U2</accession>
<protein>
    <submittedName>
        <fullName evidence="4">FAD-binding protein</fullName>
    </submittedName>
</protein>
<organism evidence="4 5">
    <name type="scientific">Mycoplasma struthionis</name>
    <dbReference type="NCBI Taxonomy" id="538220"/>
    <lineage>
        <taxon>Bacteria</taxon>
        <taxon>Bacillati</taxon>
        <taxon>Mycoplasmatota</taxon>
        <taxon>Mollicutes</taxon>
        <taxon>Mycoplasmataceae</taxon>
        <taxon>Mycoplasma</taxon>
    </lineage>
</organism>
<evidence type="ECO:0000256" key="1">
    <source>
        <dbReference type="ARBA" id="ARBA00022630"/>
    </source>
</evidence>
<proteinExistence type="predicted"/>
<dbReference type="Pfam" id="PF07992">
    <property type="entry name" value="Pyr_redox_2"/>
    <property type="match status" value="1"/>
</dbReference>
<evidence type="ECO:0000256" key="2">
    <source>
        <dbReference type="ARBA" id="ARBA00023002"/>
    </source>
</evidence>
<name>A0A502M1U2_9MOLU</name>
<dbReference type="InterPro" id="IPR050097">
    <property type="entry name" value="Ferredoxin-NADP_redctase_2"/>
</dbReference>